<feature type="transmembrane region" description="Helical" evidence="1">
    <location>
        <begin position="6"/>
        <end position="27"/>
    </location>
</feature>
<keyword evidence="3" id="KW-1185">Reference proteome</keyword>
<dbReference type="AlphaFoldDB" id="A0A433RR70"/>
<reference evidence="2 3" key="1">
    <citation type="submission" date="2014-11" db="EMBL/GenBank/DDBJ databases">
        <title>Genome sequence and analysis of novel Kurthia sp.</title>
        <authorList>
            <person name="Lawson J.N."/>
            <person name="Gonzalez J.E."/>
            <person name="Rinauldi L."/>
            <person name="Xuan Z."/>
            <person name="Firman A."/>
            <person name="Shaddox L."/>
            <person name="Trudeau A."/>
            <person name="Shah S."/>
            <person name="Reiman D."/>
        </authorList>
    </citation>
    <scope>NUCLEOTIDE SEQUENCE [LARGE SCALE GENOMIC DNA]</scope>
    <source>
        <strain evidence="2 3">3B1D</strain>
    </source>
</reference>
<dbReference type="OrthoDB" id="9971898at2"/>
<keyword evidence="1" id="KW-0472">Membrane</keyword>
<evidence type="ECO:0000313" key="2">
    <source>
        <dbReference type="EMBL" id="RUS53683.1"/>
    </source>
</evidence>
<evidence type="ECO:0000313" key="3">
    <source>
        <dbReference type="Proteomes" id="UP000288623"/>
    </source>
</evidence>
<accession>A0A433RR70</accession>
<protein>
    <submittedName>
        <fullName evidence="2">Uncharacterized protein</fullName>
    </submittedName>
</protein>
<dbReference type="RefSeq" id="WP_126991378.1">
    <property type="nucleotide sequence ID" value="NZ_JTFC01000038.1"/>
</dbReference>
<keyword evidence="1" id="KW-1133">Transmembrane helix</keyword>
<keyword evidence="1" id="KW-0812">Transmembrane</keyword>
<feature type="transmembrane region" description="Helical" evidence="1">
    <location>
        <begin position="39"/>
        <end position="57"/>
    </location>
</feature>
<sequence length="65" mass="7300">MEKILFITFFIAIPLLSIIVVTGINVVLRDAAFWPALEASFPIIVFYYLALSIVWISNVEKNTPG</sequence>
<comment type="caution">
    <text evidence="2">The sequence shown here is derived from an EMBL/GenBank/DDBJ whole genome shotgun (WGS) entry which is preliminary data.</text>
</comment>
<gene>
    <name evidence="2" type="ORF">QI30_14730</name>
</gene>
<proteinExistence type="predicted"/>
<dbReference type="Proteomes" id="UP000288623">
    <property type="component" value="Unassembled WGS sequence"/>
</dbReference>
<organism evidence="2 3">
    <name type="scientific">Candidatus Kurthia intestinigallinarum</name>
    <dbReference type="NCBI Taxonomy" id="1562256"/>
    <lineage>
        <taxon>Bacteria</taxon>
        <taxon>Bacillati</taxon>
        <taxon>Bacillota</taxon>
        <taxon>Bacilli</taxon>
        <taxon>Bacillales</taxon>
        <taxon>Caryophanaceae</taxon>
        <taxon>Kurthia</taxon>
    </lineage>
</organism>
<dbReference type="EMBL" id="JTFC01000038">
    <property type="protein sequence ID" value="RUS53683.1"/>
    <property type="molecule type" value="Genomic_DNA"/>
</dbReference>
<name>A0A433RR70_9BACL</name>
<evidence type="ECO:0000256" key="1">
    <source>
        <dbReference type="SAM" id="Phobius"/>
    </source>
</evidence>